<proteinExistence type="predicted"/>
<dbReference type="PANTHER" id="PTHR43798:SF5">
    <property type="entry name" value="MONOACYLGLYCEROL LIPASE ABHD6"/>
    <property type="match status" value="1"/>
</dbReference>
<protein>
    <recommendedName>
        <fullName evidence="1">AB hydrolase-1 domain-containing protein</fullName>
    </recommendedName>
</protein>
<evidence type="ECO:0000259" key="1">
    <source>
        <dbReference type="Pfam" id="PF00561"/>
    </source>
</evidence>
<dbReference type="GO" id="GO:0016020">
    <property type="term" value="C:membrane"/>
    <property type="evidence" value="ECO:0007669"/>
    <property type="project" value="TreeGrafter"/>
</dbReference>
<dbReference type="GO" id="GO:0047372">
    <property type="term" value="F:monoacylglycerol lipase activity"/>
    <property type="evidence" value="ECO:0007669"/>
    <property type="project" value="TreeGrafter"/>
</dbReference>
<dbReference type="GO" id="GO:0046464">
    <property type="term" value="P:acylglycerol catabolic process"/>
    <property type="evidence" value="ECO:0007669"/>
    <property type="project" value="TreeGrafter"/>
</dbReference>
<reference evidence="2 3" key="1">
    <citation type="journal article" date="2018" name="BMC Genomics">
        <title>Genomic evidence for intraspecific hybridization in a clonal and extremely halotolerant yeast.</title>
        <authorList>
            <person name="Gostincar C."/>
            <person name="Stajich J.E."/>
            <person name="Zupancic J."/>
            <person name="Zalar P."/>
            <person name="Gunde-Cimerman N."/>
        </authorList>
    </citation>
    <scope>NUCLEOTIDE SEQUENCE [LARGE SCALE GENOMIC DNA]</scope>
    <source>
        <strain evidence="2 3">EXF-6656</strain>
    </source>
</reference>
<dbReference type="InterPro" id="IPR029058">
    <property type="entry name" value="AB_hydrolase_fold"/>
</dbReference>
<comment type="caution">
    <text evidence="2">The sequence shown here is derived from an EMBL/GenBank/DDBJ whole genome shotgun (WGS) entry which is preliminary data.</text>
</comment>
<evidence type="ECO:0000313" key="3">
    <source>
        <dbReference type="Proteomes" id="UP000281245"/>
    </source>
</evidence>
<dbReference type="InterPro" id="IPR000073">
    <property type="entry name" value="AB_hydrolase_1"/>
</dbReference>
<sequence>MSALEHHLNMRKGETTKSQTSLFFVQKMPFATVNGHVLHYTDTAPEQGNSKPPIIMVHGLGSSQNFYMPVVAKLQGYRCVAMDTYGAGRSKSQGEELTLAQLAENVVGLMDHLHIPKAVIAGHSMGGTMVCTIAAAHPDRVAGIVAIGPVNPKSVPLQAFQNRIDTVMKDGMEPLANSIPVSATGTRSIPLHRAFIRELLLSQEPKGYASHCGAILGMQEPQGGFEAVKCPAVILAGEDDKSAPLEGCQYIQTHLGGSKKELKVLKGVGHWHCIEAGDEVAQEIDAFCTSL</sequence>
<dbReference type="OrthoDB" id="408373at2759"/>
<dbReference type="EMBL" id="QWIJ01000819">
    <property type="protein sequence ID" value="RMX78501.1"/>
    <property type="molecule type" value="Genomic_DNA"/>
</dbReference>
<dbReference type="Proteomes" id="UP000281245">
    <property type="component" value="Unassembled WGS sequence"/>
</dbReference>
<name>A0A3M6WJB9_HORWE</name>
<dbReference type="PRINTS" id="PR00111">
    <property type="entry name" value="ABHYDROLASE"/>
</dbReference>
<dbReference type="PANTHER" id="PTHR43798">
    <property type="entry name" value="MONOACYLGLYCEROL LIPASE"/>
    <property type="match status" value="1"/>
</dbReference>
<dbReference type="SUPFAM" id="SSF53474">
    <property type="entry name" value="alpha/beta-Hydrolases"/>
    <property type="match status" value="1"/>
</dbReference>
<evidence type="ECO:0000313" key="2">
    <source>
        <dbReference type="EMBL" id="RMX78501.1"/>
    </source>
</evidence>
<dbReference type="Gene3D" id="3.40.50.1820">
    <property type="entry name" value="alpha/beta hydrolase"/>
    <property type="match status" value="1"/>
</dbReference>
<accession>A0A3M6WJB9</accession>
<dbReference type="AlphaFoldDB" id="A0A3M6WJB9"/>
<dbReference type="InterPro" id="IPR050266">
    <property type="entry name" value="AB_hydrolase_sf"/>
</dbReference>
<dbReference type="Pfam" id="PF00561">
    <property type="entry name" value="Abhydrolase_1"/>
    <property type="match status" value="1"/>
</dbReference>
<organism evidence="2 3">
    <name type="scientific">Hortaea werneckii</name>
    <name type="common">Black yeast</name>
    <name type="synonym">Cladosporium werneckii</name>
    <dbReference type="NCBI Taxonomy" id="91943"/>
    <lineage>
        <taxon>Eukaryota</taxon>
        <taxon>Fungi</taxon>
        <taxon>Dikarya</taxon>
        <taxon>Ascomycota</taxon>
        <taxon>Pezizomycotina</taxon>
        <taxon>Dothideomycetes</taxon>
        <taxon>Dothideomycetidae</taxon>
        <taxon>Mycosphaerellales</taxon>
        <taxon>Teratosphaeriaceae</taxon>
        <taxon>Hortaea</taxon>
    </lineage>
</organism>
<dbReference type="VEuPathDB" id="FungiDB:BTJ68_11109"/>
<feature type="domain" description="AB hydrolase-1" evidence="1">
    <location>
        <begin position="52"/>
        <end position="161"/>
    </location>
</feature>
<gene>
    <name evidence="2" type="ORF">D0869_09035</name>
</gene>